<dbReference type="PANTHER" id="PTHR43174">
    <property type="entry name" value="UDP-N-ACETYLGLUCOSAMINE 2-EPIMERASE"/>
    <property type="match status" value="1"/>
</dbReference>
<keyword evidence="3" id="KW-1185">Reference proteome</keyword>
<dbReference type="PANTHER" id="PTHR43174:SF1">
    <property type="entry name" value="UDP-N-ACETYLGLUCOSAMINE 2-EPIMERASE"/>
    <property type="match status" value="1"/>
</dbReference>
<proteinExistence type="predicted"/>
<comment type="caution">
    <text evidence="2">The sequence shown here is derived from an EMBL/GenBank/DDBJ whole genome shotgun (WGS) entry which is preliminary data.</text>
</comment>
<reference evidence="2 3" key="1">
    <citation type="submission" date="2017-09" db="EMBL/GenBank/DDBJ databases">
        <title>Genome sequences of Natrinema ejinorence JCM 13890T.</title>
        <authorList>
            <person name="Roh S.W."/>
            <person name="Kim Y.B."/>
            <person name="Kim J.Y."/>
        </authorList>
    </citation>
    <scope>NUCLEOTIDE SEQUENCE [LARGE SCALE GENOMIC DNA]</scope>
    <source>
        <strain evidence="2 3">JCM 13890</strain>
    </source>
</reference>
<name>A0A2A5QZE9_9EURY</name>
<sequence length="359" mass="38663">MAPPRIAFVLGTRPEIIKLSPLVRACLERAIPHVLVHTGQHYSESLDAVFFEQLELPTPTYDLAVGSDDHGEQTAAMIRGIESVLEAERPAHVVVQGDTNSALAGAIAASKREPSLAHVEAGLRSFDREMPEEINRVLVDHAADHCFAPTEESARLLAAEGIDGDRVRVTGNTIVDAVSQHRDLATEKSDVLAEYDLEAGAFCLLTAHRAENVDDPERFAGILEGVGAFATRTDREVVYPIHPRAREALAAFDLSVPEPIRLVDPLDFLDFLTLEHHARLAVTDSGGVQEEACILGTPCVTVRDSTERPETVDIGANRLVGTDPSAIVAGAEAMVDRPGTWSNPFGDGDAADRILDALL</sequence>
<dbReference type="Proteomes" id="UP000219689">
    <property type="component" value="Unassembled WGS sequence"/>
</dbReference>
<dbReference type="Pfam" id="PF02350">
    <property type="entry name" value="Epimerase_2"/>
    <property type="match status" value="1"/>
</dbReference>
<gene>
    <name evidence="2" type="ORF">CP557_17560</name>
</gene>
<dbReference type="OrthoDB" id="7018at2157"/>
<feature type="domain" description="UDP-N-acetylglucosamine 2-epimerase" evidence="1">
    <location>
        <begin position="30"/>
        <end position="358"/>
    </location>
</feature>
<dbReference type="Gene3D" id="3.40.50.2000">
    <property type="entry name" value="Glycogen Phosphorylase B"/>
    <property type="match status" value="2"/>
</dbReference>
<organism evidence="2 3">
    <name type="scientific">Natrinema ejinorense</name>
    <dbReference type="NCBI Taxonomy" id="373386"/>
    <lineage>
        <taxon>Archaea</taxon>
        <taxon>Methanobacteriati</taxon>
        <taxon>Methanobacteriota</taxon>
        <taxon>Stenosarchaea group</taxon>
        <taxon>Halobacteria</taxon>
        <taxon>Halobacteriales</taxon>
        <taxon>Natrialbaceae</taxon>
        <taxon>Natrinema</taxon>
    </lineage>
</organism>
<dbReference type="NCBIfam" id="TIGR00236">
    <property type="entry name" value="wecB"/>
    <property type="match status" value="1"/>
</dbReference>
<protein>
    <submittedName>
        <fullName evidence="2">UDP-N-acetylglucosamine 2-epimerase (Non-hydrolyzing)</fullName>
    </submittedName>
</protein>
<dbReference type="CDD" id="cd03786">
    <property type="entry name" value="GTB_UDP-GlcNAc_2-Epimerase"/>
    <property type="match status" value="1"/>
</dbReference>
<accession>A0A2A5QZE9</accession>
<evidence type="ECO:0000313" key="3">
    <source>
        <dbReference type="Proteomes" id="UP000219689"/>
    </source>
</evidence>
<dbReference type="EMBL" id="NXNI01000001">
    <property type="protein sequence ID" value="PCR92174.1"/>
    <property type="molecule type" value="Genomic_DNA"/>
</dbReference>
<dbReference type="InterPro" id="IPR029767">
    <property type="entry name" value="WecB-like"/>
</dbReference>
<dbReference type="AlphaFoldDB" id="A0A2A5QZE9"/>
<evidence type="ECO:0000313" key="2">
    <source>
        <dbReference type="EMBL" id="PCR92174.1"/>
    </source>
</evidence>
<dbReference type="SUPFAM" id="SSF53756">
    <property type="entry name" value="UDP-Glycosyltransferase/glycogen phosphorylase"/>
    <property type="match status" value="1"/>
</dbReference>
<dbReference type="RefSeq" id="WP_097381101.1">
    <property type="nucleotide sequence ID" value="NZ_NXNI01000001.1"/>
</dbReference>
<dbReference type="InterPro" id="IPR003331">
    <property type="entry name" value="UDP_GlcNAc_Epimerase_2_dom"/>
</dbReference>
<evidence type="ECO:0000259" key="1">
    <source>
        <dbReference type="Pfam" id="PF02350"/>
    </source>
</evidence>